<dbReference type="Proteomes" id="UP001149140">
    <property type="component" value="Unassembled WGS sequence"/>
</dbReference>
<dbReference type="InterPro" id="IPR013538">
    <property type="entry name" value="ASHA1/2-like_C"/>
</dbReference>
<evidence type="ECO:0000256" key="1">
    <source>
        <dbReference type="ARBA" id="ARBA00006817"/>
    </source>
</evidence>
<proteinExistence type="inferred from homology"/>
<dbReference type="InterPro" id="IPR023393">
    <property type="entry name" value="START-like_dom_sf"/>
</dbReference>
<dbReference type="Pfam" id="PF08327">
    <property type="entry name" value="AHSA1"/>
    <property type="match status" value="1"/>
</dbReference>
<evidence type="ECO:0000313" key="3">
    <source>
        <dbReference type="EMBL" id="MDA0160606.1"/>
    </source>
</evidence>
<dbReference type="EMBL" id="JAPDOD010000006">
    <property type="protein sequence ID" value="MDA0160606.1"/>
    <property type="molecule type" value="Genomic_DNA"/>
</dbReference>
<sequence length="216" mass="22797">MIADPAALAGLVTREVRTGSRAGATTRIAVARRLYPTDQADLWDAVTNAERIPRWFVPVSGELVLGGHYQLEGNAGGVVERCEAPSEFAVTWEMGPMVSWLEVTLSAVDDGTVLELVHEAPVDPEMWGQYGPGAVGVGWDLCLLGVGMYVAGDAVPNAPAEADAFRTSVEGTEFIRRSGAGWREAAIADGDEADAAREAAERTIAAYTAPVDGHSS</sequence>
<dbReference type="AlphaFoldDB" id="A0A9X3S1Y4"/>
<accession>A0A9X3S1Y4</accession>
<gene>
    <name evidence="3" type="ORF">OM076_10050</name>
</gene>
<feature type="domain" description="Activator of Hsp90 ATPase homologue 1/2-like C-terminal" evidence="2">
    <location>
        <begin position="39"/>
        <end position="142"/>
    </location>
</feature>
<dbReference type="RefSeq" id="WP_270039543.1">
    <property type="nucleotide sequence ID" value="NZ_JAPDOD010000006.1"/>
</dbReference>
<comment type="similarity">
    <text evidence="1">Belongs to the AHA1 family.</text>
</comment>
<organism evidence="3 4">
    <name type="scientific">Solirubrobacter ginsenosidimutans</name>
    <dbReference type="NCBI Taxonomy" id="490573"/>
    <lineage>
        <taxon>Bacteria</taxon>
        <taxon>Bacillati</taxon>
        <taxon>Actinomycetota</taxon>
        <taxon>Thermoleophilia</taxon>
        <taxon>Solirubrobacterales</taxon>
        <taxon>Solirubrobacteraceae</taxon>
        <taxon>Solirubrobacter</taxon>
    </lineage>
</organism>
<dbReference type="Gene3D" id="3.30.530.20">
    <property type="match status" value="1"/>
</dbReference>
<comment type="caution">
    <text evidence="3">The sequence shown here is derived from an EMBL/GenBank/DDBJ whole genome shotgun (WGS) entry which is preliminary data.</text>
</comment>
<keyword evidence="4" id="KW-1185">Reference proteome</keyword>
<dbReference type="SUPFAM" id="SSF55961">
    <property type="entry name" value="Bet v1-like"/>
    <property type="match status" value="1"/>
</dbReference>
<dbReference type="CDD" id="cd08899">
    <property type="entry name" value="SRPBCC_CalC_Aha1-like_6"/>
    <property type="match status" value="1"/>
</dbReference>
<protein>
    <submittedName>
        <fullName evidence="3">SRPBCC family protein</fullName>
    </submittedName>
</protein>
<evidence type="ECO:0000259" key="2">
    <source>
        <dbReference type="Pfam" id="PF08327"/>
    </source>
</evidence>
<name>A0A9X3S1Y4_9ACTN</name>
<evidence type="ECO:0000313" key="4">
    <source>
        <dbReference type="Proteomes" id="UP001149140"/>
    </source>
</evidence>
<reference evidence="3" key="1">
    <citation type="submission" date="2022-10" db="EMBL/GenBank/DDBJ databases">
        <title>The WGS of Solirubrobacter ginsenosidimutans DSM 21036.</title>
        <authorList>
            <person name="Jiang Z."/>
        </authorList>
    </citation>
    <scope>NUCLEOTIDE SEQUENCE</scope>
    <source>
        <strain evidence="3">DSM 21036</strain>
    </source>
</reference>